<name>A0A3L8Q2C1_CHLGU</name>
<keyword evidence="2" id="KW-1185">Reference proteome</keyword>
<dbReference type="AlphaFoldDB" id="A0A3L8Q2C1"/>
<feature type="non-terminal residue" evidence="1">
    <location>
        <position position="297"/>
    </location>
</feature>
<dbReference type="Proteomes" id="UP000276834">
    <property type="component" value="Unassembled WGS sequence"/>
</dbReference>
<reference evidence="1 2" key="1">
    <citation type="journal article" date="2018" name="Proc. R. Soc. B">
        <title>A non-coding region near Follistatin controls head colour polymorphism in the Gouldian finch.</title>
        <authorList>
            <person name="Toomey M.B."/>
            <person name="Marques C.I."/>
            <person name="Andrade P."/>
            <person name="Araujo P.M."/>
            <person name="Sabatino S."/>
            <person name="Gazda M.A."/>
            <person name="Afonso S."/>
            <person name="Lopes R.J."/>
            <person name="Corbo J.C."/>
            <person name="Carneiro M."/>
        </authorList>
    </citation>
    <scope>NUCLEOTIDE SEQUENCE [LARGE SCALE GENOMIC DNA]</scope>
    <source>
        <strain evidence="1">Red01</strain>
        <tissue evidence="1">Muscle</tissue>
    </source>
</reference>
<evidence type="ECO:0000313" key="1">
    <source>
        <dbReference type="EMBL" id="RLV61775.1"/>
    </source>
</evidence>
<evidence type="ECO:0000313" key="2">
    <source>
        <dbReference type="Proteomes" id="UP000276834"/>
    </source>
</evidence>
<proteinExistence type="predicted"/>
<protein>
    <submittedName>
        <fullName evidence="1">Uncharacterized protein</fullName>
    </submittedName>
</protein>
<comment type="caution">
    <text evidence="1">The sequence shown here is derived from an EMBL/GenBank/DDBJ whole genome shotgun (WGS) entry which is preliminary data.</text>
</comment>
<feature type="non-terminal residue" evidence="1">
    <location>
        <position position="1"/>
    </location>
</feature>
<sequence length="297" mass="32434">VTPKSPKIPIFHPNFTGFFLSCPSQVCPGVPRCAQVRYLVQPLHQTLVVLLAALDHGARQVCPGNPKTPQNPHFSPKFHRVFFVPPAVPRCVQVYLVQPLHQPLVVLLAALDHGAHQVCPGNPKPPKSPFFTQISPGFFCPAPPRCAQVRYLVLLLDLPLPGVPRCAQVCPGVPRCAQVYLVEPFNEALVVLLAALDHGAHQVCPGNPKSPKIPIFHPNFTGFFLSCPSQVCPGVSRCAQVRYLVQPLDQALVVLLAALDHGARQVCPGNPKIPQNPHFSPKFHRVFFCPAPPRCAQ</sequence>
<organism evidence="1 2">
    <name type="scientific">Chloebia gouldiae</name>
    <name type="common">Gouldian finch</name>
    <name type="synonym">Erythrura gouldiae</name>
    <dbReference type="NCBI Taxonomy" id="44316"/>
    <lineage>
        <taxon>Eukaryota</taxon>
        <taxon>Metazoa</taxon>
        <taxon>Chordata</taxon>
        <taxon>Craniata</taxon>
        <taxon>Vertebrata</taxon>
        <taxon>Euteleostomi</taxon>
        <taxon>Archelosauria</taxon>
        <taxon>Archosauria</taxon>
        <taxon>Dinosauria</taxon>
        <taxon>Saurischia</taxon>
        <taxon>Theropoda</taxon>
        <taxon>Coelurosauria</taxon>
        <taxon>Aves</taxon>
        <taxon>Neognathae</taxon>
        <taxon>Neoaves</taxon>
        <taxon>Telluraves</taxon>
        <taxon>Australaves</taxon>
        <taxon>Passeriformes</taxon>
        <taxon>Passeroidea</taxon>
        <taxon>Passeridae</taxon>
        <taxon>Chloebia</taxon>
    </lineage>
</organism>
<dbReference type="EMBL" id="QUSF01018279">
    <property type="protein sequence ID" value="RLV61775.1"/>
    <property type="molecule type" value="Genomic_DNA"/>
</dbReference>
<accession>A0A3L8Q2C1</accession>
<gene>
    <name evidence="1" type="ORF">DV515_00020055</name>
</gene>